<keyword evidence="3" id="KW-1185">Reference proteome</keyword>
<comment type="caution">
    <text evidence="2">The sequence shown here is derived from an EMBL/GenBank/DDBJ whole genome shotgun (WGS) entry which is preliminary data.</text>
</comment>
<sequence length="143" mass="16389">MKITEAGKNDYEALKKLFLEERKRTFSWLDTSEYQLDDFEKQTQGEYILTALIDDIPVGFISIWKPNNFIHHLYVDQNHQGKKIGTELIQAAIAVVKLPLTLKCLENNTKAVEFYKKIGFAEKGKGDSVNGTYIIFELTKNIG</sequence>
<dbReference type="RefSeq" id="WP_345146016.1">
    <property type="nucleotide sequence ID" value="NZ_BAABDU010000006.1"/>
</dbReference>
<dbReference type="Gene3D" id="3.40.630.30">
    <property type="match status" value="1"/>
</dbReference>
<dbReference type="CDD" id="cd04301">
    <property type="entry name" value="NAT_SF"/>
    <property type="match status" value="1"/>
</dbReference>
<dbReference type="EMBL" id="BAABDU010000006">
    <property type="protein sequence ID" value="GAA3777379.1"/>
    <property type="molecule type" value="Genomic_DNA"/>
</dbReference>
<feature type="domain" description="N-acetyltransferase" evidence="1">
    <location>
        <begin position="1"/>
        <end position="143"/>
    </location>
</feature>
<protein>
    <submittedName>
        <fullName evidence="2">GNAT family N-acetyltransferase</fullName>
    </submittedName>
</protein>
<evidence type="ECO:0000259" key="1">
    <source>
        <dbReference type="PROSITE" id="PS51186"/>
    </source>
</evidence>
<organism evidence="2 3">
    <name type="scientific">Flavobacterium ginsengiterrae</name>
    <dbReference type="NCBI Taxonomy" id="871695"/>
    <lineage>
        <taxon>Bacteria</taxon>
        <taxon>Pseudomonadati</taxon>
        <taxon>Bacteroidota</taxon>
        <taxon>Flavobacteriia</taxon>
        <taxon>Flavobacteriales</taxon>
        <taxon>Flavobacteriaceae</taxon>
        <taxon>Flavobacterium</taxon>
    </lineage>
</organism>
<accession>A0ABP7GYP5</accession>
<reference evidence="3" key="1">
    <citation type="journal article" date="2019" name="Int. J. Syst. Evol. Microbiol.">
        <title>The Global Catalogue of Microorganisms (GCM) 10K type strain sequencing project: providing services to taxonomists for standard genome sequencing and annotation.</title>
        <authorList>
            <consortium name="The Broad Institute Genomics Platform"/>
            <consortium name="The Broad Institute Genome Sequencing Center for Infectious Disease"/>
            <person name="Wu L."/>
            <person name="Ma J."/>
        </authorList>
    </citation>
    <scope>NUCLEOTIDE SEQUENCE [LARGE SCALE GENOMIC DNA]</scope>
    <source>
        <strain evidence="3">JCM 17337</strain>
    </source>
</reference>
<proteinExistence type="predicted"/>
<dbReference type="Pfam" id="PF00583">
    <property type="entry name" value="Acetyltransf_1"/>
    <property type="match status" value="1"/>
</dbReference>
<dbReference type="SUPFAM" id="SSF55729">
    <property type="entry name" value="Acyl-CoA N-acyltransferases (Nat)"/>
    <property type="match status" value="1"/>
</dbReference>
<name>A0ABP7GYP5_9FLAO</name>
<dbReference type="InterPro" id="IPR016181">
    <property type="entry name" value="Acyl_CoA_acyltransferase"/>
</dbReference>
<evidence type="ECO:0000313" key="2">
    <source>
        <dbReference type="EMBL" id="GAA3777379.1"/>
    </source>
</evidence>
<dbReference type="Proteomes" id="UP001500748">
    <property type="component" value="Unassembled WGS sequence"/>
</dbReference>
<gene>
    <name evidence="2" type="ORF">GCM10022423_36030</name>
</gene>
<dbReference type="InterPro" id="IPR000182">
    <property type="entry name" value="GNAT_dom"/>
</dbReference>
<dbReference type="PROSITE" id="PS51186">
    <property type="entry name" value="GNAT"/>
    <property type="match status" value="1"/>
</dbReference>
<evidence type="ECO:0000313" key="3">
    <source>
        <dbReference type="Proteomes" id="UP001500748"/>
    </source>
</evidence>